<organism evidence="10 11">
    <name type="scientific">Nocardia terpenica</name>
    <dbReference type="NCBI Taxonomy" id="455432"/>
    <lineage>
        <taxon>Bacteria</taxon>
        <taxon>Bacillati</taxon>
        <taxon>Actinomycetota</taxon>
        <taxon>Actinomycetes</taxon>
        <taxon>Mycobacteriales</taxon>
        <taxon>Nocardiaceae</taxon>
        <taxon>Nocardia</taxon>
    </lineage>
</organism>
<evidence type="ECO:0000259" key="9">
    <source>
        <dbReference type="PROSITE" id="PS51384"/>
    </source>
</evidence>
<evidence type="ECO:0000256" key="3">
    <source>
        <dbReference type="ARBA" id="ARBA00022714"/>
    </source>
</evidence>
<evidence type="ECO:0000256" key="2">
    <source>
        <dbReference type="ARBA" id="ARBA00022630"/>
    </source>
</evidence>
<dbReference type="PRINTS" id="PR00410">
    <property type="entry name" value="PHEHYDRXLASE"/>
</dbReference>
<feature type="domain" description="FAD-binding FR-type" evidence="9">
    <location>
        <begin position="1"/>
        <end position="100"/>
    </location>
</feature>
<dbReference type="CDD" id="cd00207">
    <property type="entry name" value="fer2"/>
    <property type="match status" value="1"/>
</dbReference>
<dbReference type="InterPro" id="IPR017927">
    <property type="entry name" value="FAD-bd_FR_type"/>
</dbReference>
<protein>
    <submittedName>
        <fullName evidence="10">Ferredoxin reductase</fullName>
    </submittedName>
</protein>
<dbReference type="Gene3D" id="2.40.30.10">
    <property type="entry name" value="Translation factors"/>
    <property type="match status" value="1"/>
</dbReference>
<dbReference type="Pfam" id="PF00175">
    <property type="entry name" value="NAD_binding_1"/>
    <property type="match status" value="1"/>
</dbReference>
<evidence type="ECO:0000256" key="5">
    <source>
        <dbReference type="ARBA" id="ARBA00022827"/>
    </source>
</evidence>
<dbReference type="GO" id="GO:0046872">
    <property type="term" value="F:metal ion binding"/>
    <property type="evidence" value="ECO:0007669"/>
    <property type="project" value="UniProtKB-KW"/>
</dbReference>
<dbReference type="Gene3D" id="3.10.20.30">
    <property type="match status" value="1"/>
</dbReference>
<proteinExistence type="predicted"/>
<keyword evidence="8" id="KW-0411">Iron-sulfur</keyword>
<evidence type="ECO:0000256" key="6">
    <source>
        <dbReference type="ARBA" id="ARBA00023002"/>
    </source>
</evidence>
<dbReference type="Pfam" id="PF00970">
    <property type="entry name" value="FAD_binding_6"/>
    <property type="match status" value="1"/>
</dbReference>
<dbReference type="GO" id="GO:0016491">
    <property type="term" value="F:oxidoreductase activity"/>
    <property type="evidence" value="ECO:0007669"/>
    <property type="project" value="UniProtKB-KW"/>
</dbReference>
<dbReference type="EMBL" id="CP046173">
    <property type="protein sequence ID" value="QIS24495.1"/>
    <property type="molecule type" value="Genomic_DNA"/>
</dbReference>
<accession>A0A6G9ZFT5</accession>
<dbReference type="InterPro" id="IPR036010">
    <property type="entry name" value="2Fe-2S_ferredoxin-like_sf"/>
</dbReference>
<dbReference type="GO" id="GO:0051537">
    <property type="term" value="F:2 iron, 2 sulfur cluster binding"/>
    <property type="evidence" value="ECO:0007669"/>
    <property type="project" value="UniProtKB-KW"/>
</dbReference>
<keyword evidence="6" id="KW-0560">Oxidoreductase</keyword>
<evidence type="ECO:0000256" key="1">
    <source>
        <dbReference type="ARBA" id="ARBA00001974"/>
    </source>
</evidence>
<dbReference type="InterPro" id="IPR008333">
    <property type="entry name" value="Cbr1-like_FAD-bd_dom"/>
</dbReference>
<dbReference type="Gene3D" id="3.40.50.80">
    <property type="entry name" value="Nucleotide-binding domain of ferredoxin-NADP reductase (FNR) module"/>
    <property type="match status" value="1"/>
</dbReference>
<dbReference type="PROSITE" id="PS51384">
    <property type="entry name" value="FAD_FR"/>
    <property type="match status" value="1"/>
</dbReference>
<dbReference type="InterPro" id="IPR012675">
    <property type="entry name" value="Beta-grasp_dom_sf"/>
</dbReference>
<evidence type="ECO:0000313" key="11">
    <source>
        <dbReference type="Proteomes" id="UP000500953"/>
    </source>
</evidence>
<dbReference type="InterPro" id="IPR050415">
    <property type="entry name" value="MRET"/>
</dbReference>
<keyword evidence="5" id="KW-0274">FAD</keyword>
<sequence>MRAEITAVCRSAPGSVTLTLRPTWQWRGHRAGQFVRIGVIVNGVKHTRCYSPVNPQSQSRHLELTVKTHPQGVVSPYLYHRAVPGMVVDLAPAAGSFLLPEHRPDAIVLISGGSGITPVLSMLGTLADESYSGRLAFLHYARTPGQVPHRDRLESIAHRHNSFHIELRYPRRARDAGPGYFDYKTLQRVAPWFARAQTYVCGPAALRESVQRIYAAEGIENRLHTEAFTLTATPVNPAEVTGAAMFSASGVRSDNTGASLLEQAEAAGLTPEFGCRMGICFSCTAVKRSGCTRDLRTGELDNDPDQPIQLCINAAVGDVDIEI</sequence>
<dbReference type="SUPFAM" id="SSF54292">
    <property type="entry name" value="2Fe-2S ferredoxin-like"/>
    <property type="match status" value="1"/>
</dbReference>
<name>A0A6G9ZFT5_9NOCA</name>
<dbReference type="SUPFAM" id="SSF52343">
    <property type="entry name" value="Ferredoxin reductase-like, C-terminal NADP-linked domain"/>
    <property type="match status" value="1"/>
</dbReference>
<dbReference type="PANTHER" id="PTHR47354:SF6">
    <property type="entry name" value="NADH OXIDOREDUCTASE HCR"/>
    <property type="match status" value="1"/>
</dbReference>
<evidence type="ECO:0000256" key="7">
    <source>
        <dbReference type="ARBA" id="ARBA00023004"/>
    </source>
</evidence>
<comment type="cofactor">
    <cofactor evidence="1">
        <name>FAD</name>
        <dbReference type="ChEBI" id="CHEBI:57692"/>
    </cofactor>
</comment>
<evidence type="ECO:0000313" key="10">
    <source>
        <dbReference type="EMBL" id="QIS24495.1"/>
    </source>
</evidence>
<evidence type="ECO:0000256" key="8">
    <source>
        <dbReference type="ARBA" id="ARBA00023014"/>
    </source>
</evidence>
<evidence type="ECO:0000256" key="4">
    <source>
        <dbReference type="ARBA" id="ARBA00022723"/>
    </source>
</evidence>
<dbReference type="InterPro" id="IPR001041">
    <property type="entry name" value="2Fe-2S_ferredoxin-type"/>
</dbReference>
<gene>
    <name evidence="10" type="ORF">F6W96_28075</name>
</gene>
<dbReference type="Proteomes" id="UP000500953">
    <property type="component" value="Chromosome"/>
</dbReference>
<reference evidence="10 11" key="1">
    <citation type="journal article" date="2019" name="ACS Chem. Biol.">
        <title>Identification and Mobilization of a Cryptic Antibiotic Biosynthesis Gene Locus from a Human-Pathogenic Nocardia Isolate.</title>
        <authorList>
            <person name="Herisse M."/>
            <person name="Ishida K."/>
            <person name="Porter J.L."/>
            <person name="Howden B."/>
            <person name="Hertweck C."/>
            <person name="Stinear T.P."/>
            <person name="Pidot S.J."/>
        </authorList>
    </citation>
    <scope>NUCLEOTIDE SEQUENCE [LARGE SCALE GENOMIC DNA]</scope>
    <source>
        <strain evidence="10 11">AUSMDU00012715</strain>
    </source>
</reference>
<keyword evidence="7" id="KW-0408">Iron</keyword>
<dbReference type="InterPro" id="IPR017938">
    <property type="entry name" value="Riboflavin_synthase-like_b-brl"/>
</dbReference>
<keyword evidence="4" id="KW-0479">Metal-binding</keyword>
<dbReference type="CDD" id="cd06216">
    <property type="entry name" value="FNR_iron_sulfur_binding_2"/>
    <property type="match status" value="1"/>
</dbReference>
<dbReference type="InterPro" id="IPR001433">
    <property type="entry name" value="OxRdtase_FAD/NAD-bd"/>
</dbReference>
<dbReference type="SUPFAM" id="SSF63380">
    <property type="entry name" value="Riboflavin synthase domain-like"/>
    <property type="match status" value="1"/>
</dbReference>
<dbReference type="AlphaFoldDB" id="A0A6G9ZFT5"/>
<dbReference type="PANTHER" id="PTHR47354">
    <property type="entry name" value="NADH OXIDOREDUCTASE HCR"/>
    <property type="match status" value="1"/>
</dbReference>
<keyword evidence="2" id="KW-0285">Flavoprotein</keyword>
<keyword evidence="3" id="KW-0001">2Fe-2S</keyword>
<dbReference type="InterPro" id="IPR039261">
    <property type="entry name" value="FNR_nucleotide-bd"/>
</dbReference>